<dbReference type="EMBL" id="JAAQPE010000482">
    <property type="protein sequence ID" value="KAF5661618.1"/>
    <property type="molecule type" value="Genomic_DNA"/>
</dbReference>
<reference evidence="2" key="1">
    <citation type="journal article" date="2020" name="BMC Genomics">
        <title>Correction to: Identification and distribution of gene clusters required for synthesis of sphingolipid metabolism inhibitors in diverse species of the filamentous fungus Fusarium.</title>
        <authorList>
            <person name="Kim H.S."/>
            <person name="Lohmar J.M."/>
            <person name="Busman M."/>
            <person name="Brown D.W."/>
            <person name="Naumann T.A."/>
            <person name="Divon H.H."/>
            <person name="Lysoe E."/>
            <person name="Uhlig S."/>
            <person name="Proctor R.H."/>
        </authorList>
    </citation>
    <scope>NUCLEOTIDE SEQUENCE [LARGE SCALE GENOMIC DNA]</scope>
    <source>
        <strain evidence="2">NRRL 25331</strain>
    </source>
</reference>
<evidence type="ECO:0000313" key="1">
    <source>
        <dbReference type="EMBL" id="KAF5661618.1"/>
    </source>
</evidence>
<feature type="non-terminal residue" evidence="1">
    <location>
        <position position="1"/>
    </location>
</feature>
<name>A0A8H5T1Y7_FUSCI</name>
<protein>
    <submittedName>
        <fullName evidence="1">Uncharacterized protein</fullName>
    </submittedName>
</protein>
<gene>
    <name evidence="1" type="ORF">FCIRC_11772</name>
</gene>
<evidence type="ECO:0000313" key="2">
    <source>
        <dbReference type="Proteomes" id="UP000572754"/>
    </source>
</evidence>
<organism evidence="1 2">
    <name type="scientific">Fusarium circinatum</name>
    <name type="common">Pitch canker fungus</name>
    <name type="synonym">Gibberella circinata</name>
    <dbReference type="NCBI Taxonomy" id="48490"/>
    <lineage>
        <taxon>Eukaryota</taxon>
        <taxon>Fungi</taxon>
        <taxon>Dikarya</taxon>
        <taxon>Ascomycota</taxon>
        <taxon>Pezizomycotina</taxon>
        <taxon>Sordariomycetes</taxon>
        <taxon>Hypocreomycetidae</taxon>
        <taxon>Hypocreales</taxon>
        <taxon>Nectriaceae</taxon>
        <taxon>Fusarium</taxon>
        <taxon>Fusarium fujikuroi species complex</taxon>
    </lineage>
</organism>
<accession>A0A8H5T1Y7</accession>
<comment type="caution">
    <text evidence="1">The sequence shown here is derived from an EMBL/GenBank/DDBJ whole genome shotgun (WGS) entry which is preliminary data.</text>
</comment>
<sequence>DLEFDWLMTEKEPFYRQVRDSRKYGSVYPLVPLYRLKESSALIVSKSLALYPGQGDAGGGPFSQPKTLQQPRAFSGAYRNARSLLTLVDVGKNV</sequence>
<dbReference type="Proteomes" id="UP000572754">
    <property type="component" value="Unassembled WGS sequence"/>
</dbReference>
<dbReference type="AlphaFoldDB" id="A0A8H5T1Y7"/>
<reference evidence="1 2" key="2">
    <citation type="submission" date="2020-05" db="EMBL/GenBank/DDBJ databases">
        <title>Identification and distribution of gene clusters putatively required for synthesis of sphingolipid metabolism inhibitors in phylogenetically diverse species of the filamentous fungus Fusarium.</title>
        <authorList>
            <person name="Kim H.-S."/>
            <person name="Busman M."/>
            <person name="Brown D.W."/>
            <person name="Divon H."/>
            <person name="Uhlig S."/>
            <person name="Proctor R.H."/>
        </authorList>
    </citation>
    <scope>NUCLEOTIDE SEQUENCE [LARGE SCALE GENOMIC DNA]</scope>
    <source>
        <strain evidence="1 2">NRRL 25331</strain>
    </source>
</reference>
<keyword evidence="2" id="KW-1185">Reference proteome</keyword>
<proteinExistence type="predicted"/>